<dbReference type="GO" id="GO:0006364">
    <property type="term" value="P:rRNA processing"/>
    <property type="evidence" value="ECO:0007669"/>
    <property type="project" value="UniProtKB-KW"/>
</dbReference>
<sequence length="953" mass="107681">MSAIQENLQQRQEEMKVDGEVSDNSDAELEAALQVEQDVIEPARSQPLPEIPSQSQPQLHQTPQSQTHNHVNPSTLLSGLSSGSSSTTFKIPPNPHIPQDLHLIMEMVSKNEVVGSLPPISMSANDKRKLVEESLKNGFEVGSERKEKEISQEEHSDSDSSSSFVSSSEEESDSEDEDKKTSSQNDKPMSKEKHQEMKKELNEFMGIQSSSSSTNQPESQLNENYNGEGGISLRKLNEMGLEFMEDSEFEEDEDDEDEDEIFIDIDEDVDEDGGKLPSGPITSIHETPLPVVPQPPLTQLPKNENLSLAGDVVSWMKDKKVELWLEKKKLEEEQAIKESKGEEGVIVNDEMQDNDTTSTRDSTETAKQEMEKEDAKPDAIEIKENPVDSDAKGEIDVRQEIKEEEGEIPEGEISEKPANLPENTVALQTTTGKTKATSQEPKFTSSGTVVVRAMQSRPGDIDEGWLEEGSVLCWEDGRVLGVVHETFGPLTSPFYTIRLPPPPFPYPSSESLIIGTKLYYCLNNNYKSFVNMLKVRDPKFKGSDASNIYDEEIDENEIEFSDDELELQSKQSKKKNKQKQKNKNNNNNNKEQRDFKTSKSKIPGLPNRPHFDYHPDQDMNFNQPDTGSLYGGDTELVPDIDINNEDWEKMSDFGGSGSTISTRSIRNLPEPYDINIDDEPISNNQRERGGGSNNPRGGNNGRGRSQGRDRGRGRGGRGGGANNRGGHGQQAHQRRESNSSNKNNSHPHQGFALPMNPMLTQQQILPQQPFVQYNNLQQQHQMMQQQQYYPQQNHSYQQQQQQNNFPQFQQQGYPPMQMQMPFQYQHQHQHQQQQQTQLYNTFNGNNDSYEPNQPQTGMPSYNNQQQSSNYPQYNQYSQQQRNYPQPSHQNLIQQSQQNYSQSQQPTTGSAGVPAINPRFAAQYSQMMNNQSSQGQGQNYEYGWQGQGGNHYSE</sequence>
<evidence type="ECO:0000256" key="8">
    <source>
        <dbReference type="ARBA" id="ARBA00023242"/>
    </source>
</evidence>
<evidence type="ECO:0000256" key="9">
    <source>
        <dbReference type="SAM" id="MobiDB-lite"/>
    </source>
</evidence>
<feature type="region of interest" description="Disordered" evidence="9">
    <location>
        <begin position="137"/>
        <end position="230"/>
    </location>
</feature>
<dbReference type="GO" id="GO:0000493">
    <property type="term" value="P:box H/ACA snoRNP assembly"/>
    <property type="evidence" value="ECO:0007669"/>
    <property type="project" value="InterPro"/>
</dbReference>
<evidence type="ECO:0000256" key="7">
    <source>
        <dbReference type="ARBA" id="ARBA00022884"/>
    </source>
</evidence>
<feature type="region of interest" description="Disordered" evidence="9">
    <location>
        <begin position="559"/>
        <end position="637"/>
    </location>
</feature>
<feature type="compositionally biased region" description="Basic and acidic residues" evidence="9">
    <location>
        <begin position="188"/>
        <end position="202"/>
    </location>
</feature>
<dbReference type="GO" id="GO:0001522">
    <property type="term" value="P:pseudouridine synthesis"/>
    <property type="evidence" value="ECO:0007669"/>
    <property type="project" value="InterPro"/>
</dbReference>
<dbReference type="GO" id="GO:0005732">
    <property type="term" value="C:sno(s)RNA-containing ribonucleoprotein complex"/>
    <property type="evidence" value="ECO:0007669"/>
    <property type="project" value="InterPro"/>
</dbReference>
<evidence type="ECO:0000256" key="5">
    <source>
        <dbReference type="ARBA" id="ARBA00022552"/>
    </source>
</evidence>
<keyword evidence="5" id="KW-0698">rRNA processing</keyword>
<dbReference type="InterPro" id="IPR040309">
    <property type="entry name" value="Naf1"/>
</dbReference>
<feature type="region of interest" description="Disordered" evidence="9">
    <location>
        <begin position="671"/>
        <end position="753"/>
    </location>
</feature>
<gene>
    <name evidence="10" type="ORF">L201_008028</name>
</gene>
<dbReference type="EMBL" id="CP144108">
    <property type="protein sequence ID" value="WWC93063.1"/>
    <property type="molecule type" value="Genomic_DNA"/>
</dbReference>
<feature type="compositionally biased region" description="Polar residues" evidence="9">
    <location>
        <begin position="214"/>
        <end position="225"/>
    </location>
</feature>
<dbReference type="InterPro" id="IPR038664">
    <property type="entry name" value="Gar1/Naf1_Cbf5-bd_sf"/>
</dbReference>
<comment type="similarity">
    <text evidence="2">Belongs to the NAF1 family.</text>
</comment>
<keyword evidence="7" id="KW-0694">RNA-binding</keyword>
<feature type="region of interest" description="Disordered" evidence="9">
    <location>
        <begin position="841"/>
        <end position="953"/>
    </location>
</feature>
<evidence type="ECO:0000256" key="1">
    <source>
        <dbReference type="ARBA" id="ARBA00004123"/>
    </source>
</evidence>
<dbReference type="GO" id="GO:0003723">
    <property type="term" value="F:RNA binding"/>
    <property type="evidence" value="ECO:0007669"/>
    <property type="project" value="UniProtKB-KW"/>
</dbReference>
<feature type="compositionally biased region" description="Acidic residues" evidence="9">
    <location>
        <begin position="20"/>
        <end position="29"/>
    </location>
</feature>
<dbReference type="InterPro" id="IPR009000">
    <property type="entry name" value="Transl_B-barrel_sf"/>
</dbReference>
<dbReference type="GeneID" id="91098696"/>
<dbReference type="GO" id="GO:0005634">
    <property type="term" value="C:nucleus"/>
    <property type="evidence" value="ECO:0007669"/>
    <property type="project" value="UniProtKB-SubCell"/>
</dbReference>
<feature type="compositionally biased region" description="Polar residues" evidence="9">
    <location>
        <begin position="52"/>
        <end position="73"/>
    </location>
</feature>
<feature type="region of interest" description="Disordered" evidence="9">
    <location>
        <begin position="267"/>
        <end position="298"/>
    </location>
</feature>
<feature type="compositionally biased region" description="Basic and acidic residues" evidence="9">
    <location>
        <begin position="142"/>
        <end position="158"/>
    </location>
</feature>
<evidence type="ECO:0000256" key="6">
    <source>
        <dbReference type="ARBA" id="ARBA00022553"/>
    </source>
</evidence>
<proteinExistence type="inferred from homology"/>
<feature type="compositionally biased region" description="Low complexity" evidence="9">
    <location>
        <begin position="922"/>
        <end position="942"/>
    </location>
</feature>
<name>A0AAX4K7J6_9TREE</name>
<feature type="compositionally biased region" description="Gly residues" evidence="9">
    <location>
        <begin position="716"/>
        <end position="728"/>
    </location>
</feature>
<feature type="compositionally biased region" description="Polar residues" evidence="9">
    <location>
        <begin position="841"/>
        <end position="858"/>
    </location>
</feature>
<keyword evidence="8" id="KW-0539">Nucleus</keyword>
<evidence type="ECO:0000313" key="11">
    <source>
        <dbReference type="Proteomes" id="UP001355207"/>
    </source>
</evidence>
<keyword evidence="6" id="KW-0597">Phosphoprotein</keyword>
<feature type="compositionally biased region" description="Basic residues" evidence="9">
    <location>
        <begin position="571"/>
        <end position="582"/>
    </location>
</feature>
<dbReference type="Proteomes" id="UP001355207">
    <property type="component" value="Chromosome 11"/>
</dbReference>
<feature type="compositionally biased region" description="Polar residues" evidence="9">
    <location>
        <begin position="1"/>
        <end position="10"/>
    </location>
</feature>
<feature type="compositionally biased region" description="Low complexity" evidence="9">
    <location>
        <begin position="74"/>
        <end position="88"/>
    </location>
</feature>
<evidence type="ECO:0000256" key="3">
    <source>
        <dbReference type="ARBA" id="ARBA00021438"/>
    </source>
</evidence>
<accession>A0AAX4K7J6</accession>
<organism evidence="10 11">
    <name type="scientific">Kwoniella dendrophila CBS 6074</name>
    <dbReference type="NCBI Taxonomy" id="1295534"/>
    <lineage>
        <taxon>Eukaryota</taxon>
        <taxon>Fungi</taxon>
        <taxon>Dikarya</taxon>
        <taxon>Basidiomycota</taxon>
        <taxon>Agaricomycotina</taxon>
        <taxon>Tremellomycetes</taxon>
        <taxon>Tremellales</taxon>
        <taxon>Cryptococcaceae</taxon>
        <taxon>Kwoniella</taxon>
    </lineage>
</organism>
<dbReference type="RefSeq" id="XP_066079825.1">
    <property type="nucleotide sequence ID" value="XM_066223728.1"/>
</dbReference>
<dbReference type="AlphaFoldDB" id="A0AAX4K7J6"/>
<keyword evidence="4" id="KW-0690">Ribosome biogenesis</keyword>
<dbReference type="Pfam" id="PF04410">
    <property type="entry name" value="Gar1"/>
    <property type="match status" value="1"/>
</dbReference>
<feature type="region of interest" description="Disordered" evidence="9">
    <location>
        <begin position="335"/>
        <end position="380"/>
    </location>
</feature>
<protein>
    <recommendedName>
        <fullName evidence="3">H/ACA ribonucleoprotein complex non-core subunit NAF1</fullName>
    </recommendedName>
</protein>
<reference evidence="10 11" key="1">
    <citation type="submission" date="2024-01" db="EMBL/GenBank/DDBJ databases">
        <title>Comparative genomics of Cryptococcus and Kwoniella reveals pathogenesis evolution and contrasting modes of karyotype evolution via chromosome fusion or intercentromeric recombination.</title>
        <authorList>
            <person name="Coelho M.A."/>
            <person name="David-Palma M."/>
            <person name="Shea T."/>
            <person name="Bowers K."/>
            <person name="McGinley-Smith S."/>
            <person name="Mohammad A.W."/>
            <person name="Gnirke A."/>
            <person name="Yurkov A.M."/>
            <person name="Nowrousian M."/>
            <person name="Sun S."/>
            <person name="Cuomo C.A."/>
            <person name="Heitman J."/>
        </authorList>
    </citation>
    <scope>NUCLEOTIDE SEQUENCE [LARGE SCALE GENOMIC DNA]</scope>
    <source>
        <strain evidence="10 11">CBS 6074</strain>
    </source>
</reference>
<dbReference type="PANTHER" id="PTHR31633:SF1">
    <property type="entry name" value="H_ACA RIBONUCLEOPROTEIN COMPLEX NON-CORE SUBUNIT NAF1"/>
    <property type="match status" value="1"/>
</dbReference>
<evidence type="ECO:0000256" key="2">
    <source>
        <dbReference type="ARBA" id="ARBA00009801"/>
    </source>
</evidence>
<comment type="subcellular location">
    <subcellularLocation>
        <location evidence="1">Nucleus</location>
    </subcellularLocation>
</comment>
<evidence type="ECO:0000313" key="10">
    <source>
        <dbReference type="EMBL" id="WWC93063.1"/>
    </source>
</evidence>
<dbReference type="InterPro" id="IPR007504">
    <property type="entry name" value="H/ACA_rnp_Gar1/Naf1"/>
</dbReference>
<feature type="compositionally biased region" description="Gly residues" evidence="9">
    <location>
        <begin position="944"/>
        <end position="953"/>
    </location>
</feature>
<keyword evidence="11" id="KW-1185">Reference proteome</keyword>
<feature type="region of interest" description="Disordered" evidence="9">
    <location>
        <begin position="1"/>
        <end position="98"/>
    </location>
</feature>
<evidence type="ECO:0000256" key="4">
    <source>
        <dbReference type="ARBA" id="ARBA00022517"/>
    </source>
</evidence>
<feature type="compositionally biased region" description="Basic and acidic residues" evidence="9">
    <location>
        <begin position="361"/>
        <end position="380"/>
    </location>
</feature>
<dbReference type="PANTHER" id="PTHR31633">
    <property type="entry name" value="H/ACA RIBONUCLEOPROTEIN COMPLEX NON-CORE SUBUNIT NAF1"/>
    <property type="match status" value="1"/>
</dbReference>
<dbReference type="SUPFAM" id="SSF50447">
    <property type="entry name" value="Translation proteins"/>
    <property type="match status" value="1"/>
</dbReference>
<feature type="compositionally biased region" description="Low complexity" evidence="9">
    <location>
        <begin position="859"/>
        <end position="904"/>
    </location>
</feature>
<dbReference type="Gene3D" id="2.40.10.230">
    <property type="entry name" value="Probable tRNA pseudouridine synthase domain"/>
    <property type="match status" value="1"/>
</dbReference>